<reference evidence="3" key="1">
    <citation type="submission" date="2013-10" db="EMBL/GenBank/DDBJ databases">
        <title>Genomic analysis of the causative agents of coccidiosis in chickens.</title>
        <authorList>
            <person name="Reid A.J."/>
            <person name="Blake D."/>
            <person name="Billington K."/>
            <person name="Browne H."/>
            <person name="Dunn M."/>
            <person name="Hung S."/>
            <person name="Kawahara F."/>
            <person name="Miranda-Saavedra D."/>
            <person name="Mourier T."/>
            <person name="Nagra H."/>
            <person name="Otto T.D."/>
            <person name="Rawlings N."/>
            <person name="Sanchez A."/>
            <person name="Sanders M."/>
            <person name="Subramaniam C."/>
            <person name="Tay Y."/>
            <person name="Dear P."/>
            <person name="Doerig C."/>
            <person name="Gruber A."/>
            <person name="Parkinson J."/>
            <person name="Shirley M."/>
            <person name="Wan K.L."/>
            <person name="Berriman M."/>
            <person name="Tomley F."/>
            <person name="Pain A."/>
        </authorList>
    </citation>
    <scope>NUCLEOTIDE SEQUENCE [LARGE SCALE GENOMIC DNA]</scope>
    <source>
        <strain evidence="3">Weybridge</strain>
    </source>
</reference>
<sequence>MIVATIIITPVSIRRVSSSSSGSGSGSGIGGGGSIATVGTSRSSIITGVDPHVSVAAVALAGGGGASVVVSAAAGAAVSAAAAAAGASHLLDWYLEGNLCSTGHFIQSYGSQDYTPPPFLLQQQQQQQEQQEQQEQPRQQRHQQQQHEEEEIEACRHAEVEIGARESSSIEGISAPSSWRRQIEEEAADAAAWVHLAPAVHTPQGRRPPVIPMLQRFMPANGKLEKSALSFLLTYRIAAPHDDTSPLWAVLASRKLTRSLMAASAKHIGAGGTPSSSSCVPLCCSSSPRDRSRSCCLGAQREPLINWGAPPSAVALLRGLEAFHDYLLQQQPFLLQELPACLTQLRGSGSHRFSPPAAAAAAAAGAAAGGGAAAPTAWGPLHAACGPRPISDEERGAYFFWLEKLYEFNSGRVLFATNQLNFFTRALFKQTHLQDPTTTAATRSSSNSSSSSSSTSGKRAWGEVPRAPPCRHNNRTATKHSSRRSKMNRDNNCRMDNNSSNSSRSNSKCCSDTSSNSEDGHPYYRMHHKHHGVRLEHHRHQHHQHLQQHQQEQNHRHFASHVQHQQEQQCSPSHHADIHKGYYPRSNQSIPHQQGDTHDDQQQMQQQQHLQQQHQQHQQVVPIFPPTGDSQTAQLDKQVEPDMHPCTLDRGPTESSSSISSRRSSSGGYQYSSTPASQHQRLTVQQQVLLQRLLQQQQLMHQQHQQHQDQLHQQLQHQQRLQQQQHCGVEIFDGGEKDELMQLLQQQQQQQQEQDSILQGLQQQMQSRPPGRRISEQEHLYHLQQQQQLQQQQLQEQKLVQQQLLQKQHDIEQHGGNPAQWE</sequence>
<organism evidence="3 4">
    <name type="scientific">Eimeria maxima</name>
    <name type="common">Coccidian parasite</name>
    <dbReference type="NCBI Taxonomy" id="5804"/>
    <lineage>
        <taxon>Eukaryota</taxon>
        <taxon>Sar</taxon>
        <taxon>Alveolata</taxon>
        <taxon>Apicomplexa</taxon>
        <taxon>Conoidasida</taxon>
        <taxon>Coccidia</taxon>
        <taxon>Eucoccidiorida</taxon>
        <taxon>Eimeriorina</taxon>
        <taxon>Eimeriidae</taxon>
        <taxon>Eimeria</taxon>
    </lineage>
</organism>
<feature type="compositionally biased region" description="Low complexity" evidence="2">
    <location>
        <begin position="602"/>
        <end position="619"/>
    </location>
</feature>
<dbReference type="OrthoDB" id="333496at2759"/>
<accession>U6MHX9</accession>
<feature type="compositionally biased region" description="Low complexity" evidence="2">
    <location>
        <begin position="494"/>
        <end position="517"/>
    </location>
</feature>
<dbReference type="RefSeq" id="XP_013337910.1">
    <property type="nucleotide sequence ID" value="XM_013482456.1"/>
</dbReference>
<feature type="compositionally biased region" description="Low complexity" evidence="2">
    <location>
        <begin position="437"/>
        <end position="456"/>
    </location>
</feature>
<dbReference type="AlphaFoldDB" id="U6MHX9"/>
<evidence type="ECO:0000256" key="1">
    <source>
        <dbReference type="SAM" id="Coils"/>
    </source>
</evidence>
<feature type="compositionally biased region" description="Low complexity" evidence="2">
    <location>
        <begin position="122"/>
        <end position="137"/>
    </location>
</feature>
<dbReference type="GeneID" id="25334944"/>
<protein>
    <submittedName>
        <fullName evidence="3">Autophagy protein APG9, putative</fullName>
    </submittedName>
</protein>
<feature type="compositionally biased region" description="Basic residues" evidence="2">
    <location>
        <begin position="524"/>
        <end position="546"/>
    </location>
</feature>
<proteinExistence type="predicted"/>
<feature type="coiled-coil region" evidence="1">
    <location>
        <begin position="704"/>
        <end position="764"/>
    </location>
</feature>
<evidence type="ECO:0000313" key="4">
    <source>
        <dbReference type="Proteomes" id="UP000030763"/>
    </source>
</evidence>
<dbReference type="EMBL" id="HG722042">
    <property type="protein sequence ID" value="CDJ61260.1"/>
    <property type="molecule type" value="Genomic_DNA"/>
</dbReference>
<feature type="region of interest" description="Disordered" evidence="2">
    <location>
        <begin position="116"/>
        <end position="152"/>
    </location>
</feature>
<keyword evidence="4" id="KW-1185">Reference proteome</keyword>
<reference evidence="3" key="2">
    <citation type="submission" date="2013-10" db="EMBL/GenBank/DDBJ databases">
        <authorList>
            <person name="Aslett M."/>
        </authorList>
    </citation>
    <scope>NUCLEOTIDE SEQUENCE [LARGE SCALE GENOMIC DNA]</scope>
    <source>
        <strain evidence="3">Weybridge</strain>
    </source>
</reference>
<name>U6MHX9_EIMMA</name>
<feature type="compositionally biased region" description="Low complexity" evidence="2">
    <location>
        <begin position="655"/>
        <end position="678"/>
    </location>
</feature>
<dbReference type="OMA" id="EPLINWG"/>
<evidence type="ECO:0000256" key="2">
    <source>
        <dbReference type="SAM" id="MobiDB-lite"/>
    </source>
</evidence>
<dbReference type="Proteomes" id="UP000030763">
    <property type="component" value="Unassembled WGS sequence"/>
</dbReference>
<feature type="region of interest" description="Disordered" evidence="2">
    <location>
        <begin position="437"/>
        <end position="678"/>
    </location>
</feature>
<evidence type="ECO:0000313" key="3">
    <source>
        <dbReference type="EMBL" id="CDJ61260.1"/>
    </source>
</evidence>
<keyword evidence="1" id="KW-0175">Coiled coil</keyword>
<feature type="compositionally biased region" description="Basic residues" evidence="2">
    <location>
        <begin position="472"/>
        <end position="486"/>
    </location>
</feature>
<dbReference type="VEuPathDB" id="ToxoDB:EMWEY_00009580"/>
<gene>
    <name evidence="3" type="ORF">EMWEY_00009580</name>
</gene>
<feature type="compositionally biased region" description="Polar residues" evidence="2">
    <location>
        <begin position="562"/>
        <end position="572"/>
    </location>
</feature>